<gene>
    <name evidence="2" type="ORF">Pbs1_20960</name>
</gene>
<sequence>MKKIILTFVLCNFYHIINAQEISLKVKSCKIITQSDFKGKDSELNGKYISGTFEIMNKSNDTLIFPNMLRLNDWSNNHIDKLYFYKIKKPYFLIEIEEKIVGKNEQEIISHEIISNELEMLTEEVEAFTTNLNNSYNGDKLNMDYSTKAIYPNEKETFYFLKKTYNSNFEINIKITYNTLFLDKKKLKKESQQRKKSVEKERNILKKEIKSLEDTISKYSTKSIKGRVTSYSIKVKPGTKEYKEYIKAFDRKGRLESFGNYEEESIINHLENLIKITPLKLISEKYTQKIE</sequence>
<proteinExistence type="predicted"/>
<evidence type="ECO:0008006" key="3">
    <source>
        <dbReference type="Google" id="ProtNLM"/>
    </source>
</evidence>
<name>A0AB33KZX5_9FLAO</name>
<dbReference type="EMBL" id="AP035888">
    <property type="protein sequence ID" value="BFP68753.1"/>
    <property type="molecule type" value="Genomic_DNA"/>
</dbReference>
<accession>A0AB33KZX5</accession>
<keyword evidence="1" id="KW-0175">Coiled coil</keyword>
<protein>
    <recommendedName>
        <fullName evidence="3">DUF4369 domain-containing protein</fullName>
    </recommendedName>
</protein>
<organism evidence="2">
    <name type="scientific">Tenacibaculum sp. Pbs-1</name>
    <dbReference type="NCBI Taxonomy" id="3238748"/>
    <lineage>
        <taxon>Bacteria</taxon>
        <taxon>Pseudomonadati</taxon>
        <taxon>Bacteroidota</taxon>
        <taxon>Flavobacteriia</taxon>
        <taxon>Flavobacteriales</taxon>
        <taxon>Flavobacteriaceae</taxon>
        <taxon>Tenacibaculum</taxon>
    </lineage>
</organism>
<feature type="coiled-coil region" evidence="1">
    <location>
        <begin position="188"/>
        <end position="222"/>
    </location>
</feature>
<evidence type="ECO:0000313" key="2">
    <source>
        <dbReference type="EMBL" id="BFP68753.1"/>
    </source>
</evidence>
<evidence type="ECO:0000256" key="1">
    <source>
        <dbReference type="SAM" id="Coils"/>
    </source>
</evidence>
<dbReference type="AlphaFoldDB" id="A0AB33KZX5"/>
<reference evidence="2" key="1">
    <citation type="submission" date="2024-08" db="EMBL/GenBank/DDBJ databases">
        <title>Whole genome sequence of Tenacibaculum sp. strain pbs-1 associated with black-spot shell disease in Akoya pearl oysters.</title>
        <authorList>
            <person name="Sakatoku A."/>
            <person name="Suzuki T."/>
            <person name="Hatano K."/>
            <person name="Seki M."/>
            <person name="Tanaka D."/>
            <person name="Nakamura S."/>
            <person name="Suzuki N."/>
            <person name="Isshiki T."/>
        </authorList>
    </citation>
    <scope>NUCLEOTIDE SEQUENCE</scope>
    <source>
        <strain evidence="2">Pbs-1</strain>
    </source>
</reference>